<evidence type="ECO:0000313" key="10">
    <source>
        <dbReference type="EMBL" id="KAK2079258.1"/>
    </source>
</evidence>
<keyword evidence="3 8" id="KW-0812">Transmembrane</keyword>
<name>A0AAD9IKK8_PROWI</name>
<feature type="transmembrane region" description="Helical" evidence="8">
    <location>
        <begin position="61"/>
        <end position="81"/>
    </location>
</feature>
<keyword evidence="6" id="KW-0443">Lipid metabolism</keyword>
<organism evidence="10 11">
    <name type="scientific">Prototheca wickerhamii</name>
    <dbReference type="NCBI Taxonomy" id="3111"/>
    <lineage>
        <taxon>Eukaryota</taxon>
        <taxon>Viridiplantae</taxon>
        <taxon>Chlorophyta</taxon>
        <taxon>core chlorophytes</taxon>
        <taxon>Trebouxiophyceae</taxon>
        <taxon>Chlorellales</taxon>
        <taxon>Chlorellaceae</taxon>
        <taxon>Prototheca</taxon>
    </lineage>
</organism>
<dbReference type="Proteomes" id="UP001255856">
    <property type="component" value="Unassembled WGS sequence"/>
</dbReference>
<dbReference type="GO" id="GO:0008610">
    <property type="term" value="P:lipid biosynthetic process"/>
    <property type="evidence" value="ECO:0007669"/>
    <property type="project" value="InterPro"/>
</dbReference>
<dbReference type="EMBL" id="JASFZW010000003">
    <property type="protein sequence ID" value="KAK2079258.1"/>
    <property type="molecule type" value="Genomic_DNA"/>
</dbReference>
<dbReference type="GO" id="GO:0050479">
    <property type="term" value="F:glyceryl-ether monooxygenase activity"/>
    <property type="evidence" value="ECO:0007669"/>
    <property type="project" value="TreeGrafter"/>
</dbReference>
<dbReference type="PANTHER" id="PTHR21624">
    <property type="entry name" value="STEROL DESATURASE-RELATED PROTEIN"/>
    <property type="match status" value="1"/>
</dbReference>
<dbReference type="InterPro" id="IPR006694">
    <property type="entry name" value="Fatty_acid_hydroxylase"/>
</dbReference>
<feature type="domain" description="Fatty acid hydroxylase" evidence="9">
    <location>
        <begin position="105"/>
        <end position="235"/>
    </location>
</feature>
<keyword evidence="5" id="KW-0560">Oxidoreductase</keyword>
<dbReference type="AlphaFoldDB" id="A0AAD9IKK8"/>
<keyword evidence="7 8" id="KW-0472">Membrane</keyword>
<evidence type="ECO:0000259" key="9">
    <source>
        <dbReference type="Pfam" id="PF04116"/>
    </source>
</evidence>
<reference evidence="10" key="1">
    <citation type="submission" date="2021-01" db="EMBL/GenBank/DDBJ databases">
        <authorList>
            <person name="Eckstrom K.M.E."/>
        </authorList>
    </citation>
    <scope>NUCLEOTIDE SEQUENCE</scope>
    <source>
        <strain evidence="10">UVCC 0001</strain>
    </source>
</reference>
<evidence type="ECO:0000256" key="3">
    <source>
        <dbReference type="ARBA" id="ARBA00022692"/>
    </source>
</evidence>
<feature type="transmembrane region" description="Helical" evidence="8">
    <location>
        <begin position="29"/>
        <end position="49"/>
    </location>
</feature>
<feature type="transmembrane region" description="Helical" evidence="8">
    <location>
        <begin position="367"/>
        <end position="386"/>
    </location>
</feature>
<dbReference type="InterPro" id="IPR051689">
    <property type="entry name" value="Sterol_desaturase/TMEM195"/>
</dbReference>
<comment type="caution">
    <text evidence="10">The sequence shown here is derived from an EMBL/GenBank/DDBJ whole genome shotgun (WGS) entry which is preliminary data.</text>
</comment>
<evidence type="ECO:0000256" key="8">
    <source>
        <dbReference type="SAM" id="Phobius"/>
    </source>
</evidence>
<dbReference type="GO" id="GO:0006643">
    <property type="term" value="P:membrane lipid metabolic process"/>
    <property type="evidence" value="ECO:0007669"/>
    <property type="project" value="TreeGrafter"/>
</dbReference>
<keyword evidence="11" id="KW-1185">Reference proteome</keyword>
<evidence type="ECO:0000256" key="2">
    <source>
        <dbReference type="ARBA" id="ARBA00009324"/>
    </source>
</evidence>
<dbReference type="GO" id="GO:0005783">
    <property type="term" value="C:endoplasmic reticulum"/>
    <property type="evidence" value="ECO:0007669"/>
    <property type="project" value="TreeGrafter"/>
</dbReference>
<evidence type="ECO:0000256" key="1">
    <source>
        <dbReference type="ARBA" id="ARBA00004127"/>
    </source>
</evidence>
<protein>
    <recommendedName>
        <fullName evidence="9">Fatty acid hydroxylase domain-containing protein</fullName>
    </recommendedName>
</protein>
<evidence type="ECO:0000256" key="7">
    <source>
        <dbReference type="ARBA" id="ARBA00023136"/>
    </source>
</evidence>
<gene>
    <name evidence="10" type="ORF">QBZ16_002949</name>
</gene>
<sequence>MAVDLHAALQAWIHPEEAVGRKQPDPIKAAVPFFFALMFLELSISTLMGKKVYNLRQTISNLSAGVLLTFCAVFLKAMFIFPYAWLRERVAIVPDAAEYTTLHHILGFLFVDHAYYWFHRTAHMSNLGWAGHVTHHSSCDYNFSTALRQGVGESTYSWLYYLYLAPFAPLEVFTLHKGVNTVIQFWVHTEMIPKLWAPIEFIFNTPSHHRVHHARNYGRANFGGSLIIWDRIYGSFEGEEDARPCIYGLDNRRVPTGTYDPLWQQAHHLVASLRLAASDPRHAASALLTRRYGPGMVIPAIVDAKPGAAVPAASDGLDRDPRRPNGWFPWEQRALGALDWYAAFHLFAVIVPGGLILAEAAPAMTPAQVILAFGAAIASLVTAVGVVDASRAALQRELARLAAVAVLAPALADPLRILSATQVRAFMAVLALSALVVLRQLSTLPAAKAKAA</sequence>
<evidence type="ECO:0000313" key="11">
    <source>
        <dbReference type="Proteomes" id="UP001255856"/>
    </source>
</evidence>
<feature type="transmembrane region" description="Helical" evidence="8">
    <location>
        <begin position="340"/>
        <end position="361"/>
    </location>
</feature>
<evidence type="ECO:0000256" key="5">
    <source>
        <dbReference type="ARBA" id="ARBA00023002"/>
    </source>
</evidence>
<comment type="subcellular location">
    <subcellularLocation>
        <location evidence="1">Endomembrane system</location>
        <topology evidence="1">Multi-pass membrane protein</topology>
    </subcellularLocation>
</comment>
<accession>A0AAD9IKK8</accession>
<dbReference type="GO" id="GO:0016020">
    <property type="term" value="C:membrane"/>
    <property type="evidence" value="ECO:0007669"/>
    <property type="project" value="GOC"/>
</dbReference>
<dbReference type="Pfam" id="PF04116">
    <property type="entry name" value="FA_hydroxylase"/>
    <property type="match status" value="1"/>
</dbReference>
<dbReference type="PANTHER" id="PTHR21624:SF1">
    <property type="entry name" value="ALKYLGLYCEROL MONOOXYGENASE"/>
    <property type="match status" value="1"/>
</dbReference>
<evidence type="ECO:0000256" key="4">
    <source>
        <dbReference type="ARBA" id="ARBA00022989"/>
    </source>
</evidence>
<keyword evidence="4 8" id="KW-1133">Transmembrane helix</keyword>
<feature type="transmembrane region" description="Helical" evidence="8">
    <location>
        <begin position="101"/>
        <end position="118"/>
    </location>
</feature>
<comment type="similarity">
    <text evidence="2">Belongs to the sterol desaturase family.</text>
</comment>
<dbReference type="GO" id="GO:0005506">
    <property type="term" value="F:iron ion binding"/>
    <property type="evidence" value="ECO:0007669"/>
    <property type="project" value="InterPro"/>
</dbReference>
<proteinExistence type="inferred from homology"/>
<evidence type="ECO:0000256" key="6">
    <source>
        <dbReference type="ARBA" id="ARBA00023098"/>
    </source>
</evidence>